<feature type="compositionally biased region" description="Polar residues" evidence="1">
    <location>
        <begin position="468"/>
        <end position="490"/>
    </location>
</feature>
<dbReference type="PROSITE" id="PS50086">
    <property type="entry name" value="TBC_RABGAP"/>
    <property type="match status" value="1"/>
</dbReference>
<dbReference type="Gene3D" id="1.10.8.270">
    <property type="entry name" value="putative rabgap domain of human tbc1 domain family member 14 like domains"/>
    <property type="match status" value="1"/>
</dbReference>
<protein>
    <submittedName>
        <fullName evidence="4 5">USP6 N-terminal-like protein isoform X1</fullName>
    </submittedName>
</protein>
<evidence type="ECO:0000259" key="2">
    <source>
        <dbReference type="PROSITE" id="PS50086"/>
    </source>
</evidence>
<dbReference type="Proteomes" id="UP000694941">
    <property type="component" value="Unplaced"/>
</dbReference>
<dbReference type="SMART" id="SM00164">
    <property type="entry name" value="TBC"/>
    <property type="match status" value="1"/>
</dbReference>
<proteinExistence type="predicted"/>
<reference evidence="4 5" key="1">
    <citation type="submission" date="2025-05" db="UniProtKB">
        <authorList>
            <consortium name="RefSeq"/>
        </authorList>
    </citation>
    <scope>IDENTIFICATION</scope>
    <source>
        <tissue evidence="4 5">Muscle</tissue>
    </source>
</reference>
<feature type="domain" description="Rab-GAP TBC" evidence="2">
    <location>
        <begin position="106"/>
        <end position="298"/>
    </location>
</feature>
<dbReference type="PANTHER" id="PTHR47219">
    <property type="entry name" value="RAB GTPASE-ACTIVATING PROTEIN 1-LIKE"/>
    <property type="match status" value="1"/>
</dbReference>
<evidence type="ECO:0000313" key="5">
    <source>
        <dbReference type="RefSeq" id="XP_013785205.1"/>
    </source>
</evidence>
<dbReference type="InterPro" id="IPR000195">
    <property type="entry name" value="Rab-GAP-TBC_dom"/>
</dbReference>
<dbReference type="Pfam" id="PF00566">
    <property type="entry name" value="RabGAP-TBC"/>
    <property type="match status" value="1"/>
</dbReference>
<dbReference type="InterPro" id="IPR035969">
    <property type="entry name" value="Rab-GAP_TBC_sf"/>
</dbReference>
<dbReference type="RefSeq" id="XP_013785205.1">
    <property type="nucleotide sequence ID" value="XM_013929751.2"/>
</dbReference>
<evidence type="ECO:0000313" key="6">
    <source>
        <dbReference type="RefSeq" id="XP_022253445.1"/>
    </source>
</evidence>
<gene>
    <name evidence="4 5 6" type="primary">LOC106469267</name>
</gene>
<evidence type="ECO:0000313" key="3">
    <source>
        <dbReference type="Proteomes" id="UP000694941"/>
    </source>
</evidence>
<dbReference type="Gene3D" id="1.10.10.750">
    <property type="entry name" value="Ypt/Rab-GAP domain of gyp1p, domain 1"/>
    <property type="match status" value="1"/>
</dbReference>
<dbReference type="GeneID" id="106469267"/>
<keyword evidence="3" id="KW-1185">Reference proteome</keyword>
<dbReference type="InterPro" id="IPR050302">
    <property type="entry name" value="Rab_GAP_TBC_domain"/>
</dbReference>
<feature type="region of interest" description="Disordered" evidence="1">
    <location>
        <begin position="546"/>
        <end position="578"/>
    </location>
</feature>
<evidence type="ECO:0000313" key="4">
    <source>
        <dbReference type="RefSeq" id="XP_013785201.1"/>
    </source>
</evidence>
<feature type="compositionally biased region" description="Polar residues" evidence="1">
    <location>
        <begin position="420"/>
        <end position="430"/>
    </location>
</feature>
<dbReference type="PANTHER" id="PTHR47219:SF19">
    <property type="entry name" value="USP6 N-TERMINAL-LIKE PROTEIN ISOFORM X1"/>
    <property type="match status" value="1"/>
</dbReference>
<feature type="region of interest" description="Disordered" evidence="1">
    <location>
        <begin position="468"/>
        <end position="494"/>
    </location>
</feature>
<dbReference type="SUPFAM" id="SSF47923">
    <property type="entry name" value="Ypt/Rab-GAP domain of gyp1p"/>
    <property type="match status" value="2"/>
</dbReference>
<dbReference type="RefSeq" id="XP_022253445.1">
    <property type="nucleotide sequence ID" value="XM_022397737.1"/>
</dbReference>
<accession>A0ABM1BMW6</accession>
<organism evidence="3 5">
    <name type="scientific">Limulus polyphemus</name>
    <name type="common">Atlantic horseshoe crab</name>
    <dbReference type="NCBI Taxonomy" id="6850"/>
    <lineage>
        <taxon>Eukaryota</taxon>
        <taxon>Metazoa</taxon>
        <taxon>Ecdysozoa</taxon>
        <taxon>Arthropoda</taxon>
        <taxon>Chelicerata</taxon>
        <taxon>Merostomata</taxon>
        <taxon>Xiphosura</taxon>
        <taxon>Limulidae</taxon>
        <taxon>Limulus</taxon>
    </lineage>
</organism>
<name>A0ABM1BMW6_LIMPO</name>
<dbReference type="Gene3D" id="1.10.472.80">
    <property type="entry name" value="Ypt/Rab-GAP domain of gyp1p, domain 3"/>
    <property type="match status" value="1"/>
</dbReference>
<dbReference type="RefSeq" id="XP_013785201.1">
    <property type="nucleotide sequence ID" value="XM_013929747.2"/>
</dbReference>
<feature type="compositionally biased region" description="Polar residues" evidence="1">
    <location>
        <begin position="553"/>
        <end position="577"/>
    </location>
</feature>
<feature type="region of interest" description="Disordered" evidence="1">
    <location>
        <begin position="420"/>
        <end position="447"/>
    </location>
</feature>
<sequence length="596" mass="69133">MSTHNLTQLEQLQKAAEERAAIVAKYDYGREKGAQIDSWEDPAFEVYHVTDRYGFLHDTHLPERLTAHETKVREMENERLNKWMKMLKSWEKYSNRDKLKRRVYKGIPNAVRGEVWARLLDIHRVKQEQEGKYQEMQRRARKWSPDIRQIDLDVNRTYRNHIMFRERYGSKQKALFQVLTAYSIYNTEVGYCQGMSQIAALLLMYMNEEDAFWSLSVLMSNEKHAMHGFFIPGFPKLQRFQKHHDNILTKFLPKLKKHLDKYEIHSSLYTLKWFFQCFLDRVPFTLTLRLWDIYILEGETILTAMSYTLLRLHRKPLLKMGMEDTIEFLQVKLEQDFGYHDDAAVDALSASLEELRKHKMHLPEHPSVHELPRLPFGLLAETPVDQQLGLRSEESEDMVIINGGQSPVWKKKELVNSNEYTSDSGLQRQSRNSDNLDNDDASSLIDPLSSRNSFAETSQTSVADLSAVSGFSSPNTTLTRQHGRGSNTSPHRTHFNLDHLQRTLSLYDNVDYTESVMAAIQQSPPRSRAQSPDTVRIFVPFEQTDTQQDTSSHQIFSHSHSASPSNGDVTPTNQDPNKITIHVGMYDMMSGFPQVT</sequence>
<evidence type="ECO:0000256" key="1">
    <source>
        <dbReference type="SAM" id="MobiDB-lite"/>
    </source>
</evidence>